<accession>A0AAV9H857</accession>
<evidence type="ECO:0000313" key="5">
    <source>
        <dbReference type="Proteomes" id="UP001321760"/>
    </source>
</evidence>
<feature type="transmembrane region" description="Helical" evidence="2">
    <location>
        <begin position="205"/>
        <end position="227"/>
    </location>
</feature>
<feature type="transmembrane region" description="Helical" evidence="2">
    <location>
        <begin position="160"/>
        <end position="176"/>
    </location>
</feature>
<gene>
    <name evidence="4" type="ORF">QBC34DRAFT_489588</name>
</gene>
<comment type="caution">
    <text evidence="4">The sequence shown here is derived from an EMBL/GenBank/DDBJ whole genome shotgun (WGS) entry which is preliminary data.</text>
</comment>
<sequence length="358" mass="39626">MAVNDNGMSKNSPPKGQKLTIVIVLNSLALWNVLELIFIIWATFKRRRGLYFWSFVVATLGVATQAIALTLKYVQATSPWVYATLMVSGWVCMVTGQSLVLYSRLHLIMLSSFRLKLVKRMIIVNAFVCHVPVIAMVYGVHSSNPEPFLEPYSVYEKLQVTLFFIQEITISGLYIYETTKLMRIRKGLHDTESGTNSSRHLMTHLILVNIVIVILDIAILALEYSGMFDLQTSCKSFVYSVKLKLEFSILNRLVELTTRSASHESSEFTSAPSRGDRSGNMPMDVIFDGVRRGKAADLGNDVYVRSETASGDEVNVKAGEQAVVMTTEVSVRRNTMAVGRDVDEESGGSGSAGSRAAA</sequence>
<keyword evidence="2" id="KW-0472">Membrane</keyword>
<name>A0AAV9H857_9PEZI</name>
<evidence type="ECO:0000256" key="1">
    <source>
        <dbReference type="SAM" id="MobiDB-lite"/>
    </source>
</evidence>
<proteinExistence type="predicted"/>
<feature type="domain" description="DUF7703" evidence="3">
    <location>
        <begin position="20"/>
        <end position="262"/>
    </location>
</feature>
<feature type="transmembrane region" description="Helical" evidence="2">
    <location>
        <begin position="122"/>
        <end position="140"/>
    </location>
</feature>
<feature type="region of interest" description="Disordered" evidence="1">
    <location>
        <begin position="337"/>
        <end position="358"/>
    </location>
</feature>
<keyword evidence="2" id="KW-0812">Transmembrane</keyword>
<protein>
    <recommendedName>
        <fullName evidence="3">DUF7703 domain-containing protein</fullName>
    </recommendedName>
</protein>
<feature type="transmembrane region" description="Helical" evidence="2">
    <location>
        <begin position="51"/>
        <end position="74"/>
    </location>
</feature>
<reference evidence="4" key="1">
    <citation type="journal article" date="2023" name="Mol. Phylogenet. Evol.">
        <title>Genome-scale phylogeny and comparative genomics of the fungal order Sordariales.</title>
        <authorList>
            <person name="Hensen N."/>
            <person name="Bonometti L."/>
            <person name="Westerberg I."/>
            <person name="Brannstrom I.O."/>
            <person name="Guillou S."/>
            <person name="Cros-Aarteil S."/>
            <person name="Calhoun S."/>
            <person name="Haridas S."/>
            <person name="Kuo A."/>
            <person name="Mondo S."/>
            <person name="Pangilinan J."/>
            <person name="Riley R."/>
            <person name="LaButti K."/>
            <person name="Andreopoulos B."/>
            <person name="Lipzen A."/>
            <person name="Chen C."/>
            <person name="Yan M."/>
            <person name="Daum C."/>
            <person name="Ng V."/>
            <person name="Clum A."/>
            <person name="Steindorff A."/>
            <person name="Ohm R.A."/>
            <person name="Martin F."/>
            <person name="Silar P."/>
            <person name="Natvig D.O."/>
            <person name="Lalanne C."/>
            <person name="Gautier V."/>
            <person name="Ament-Velasquez S.L."/>
            <person name="Kruys A."/>
            <person name="Hutchinson M.I."/>
            <person name="Powell A.J."/>
            <person name="Barry K."/>
            <person name="Miller A.N."/>
            <person name="Grigoriev I.V."/>
            <person name="Debuchy R."/>
            <person name="Gladieux P."/>
            <person name="Hiltunen Thoren M."/>
            <person name="Johannesson H."/>
        </authorList>
    </citation>
    <scope>NUCLEOTIDE SEQUENCE</scope>
    <source>
        <strain evidence="4">PSN243</strain>
    </source>
</reference>
<dbReference type="PANTHER" id="PTHR37013">
    <property type="entry name" value="INTEGRAL MEMBRANE PROTEIN (AFU_ORTHOLOGUE AFUA_1G05950)-RELATED"/>
    <property type="match status" value="1"/>
</dbReference>
<dbReference type="PANTHER" id="PTHR37013:SF3">
    <property type="entry name" value="INTEGRAL MEMBRANE PROTEIN (AFU_ORTHOLOGUE AFUA_1G05950)"/>
    <property type="match status" value="1"/>
</dbReference>
<dbReference type="Proteomes" id="UP001321760">
    <property type="component" value="Unassembled WGS sequence"/>
</dbReference>
<feature type="transmembrane region" description="Helical" evidence="2">
    <location>
        <begin position="20"/>
        <end position="44"/>
    </location>
</feature>
<evidence type="ECO:0000313" key="4">
    <source>
        <dbReference type="EMBL" id="KAK4455256.1"/>
    </source>
</evidence>
<evidence type="ECO:0000259" key="3">
    <source>
        <dbReference type="Pfam" id="PF24802"/>
    </source>
</evidence>
<dbReference type="Pfam" id="PF24802">
    <property type="entry name" value="DUF7703"/>
    <property type="match status" value="1"/>
</dbReference>
<feature type="transmembrane region" description="Helical" evidence="2">
    <location>
        <begin position="80"/>
        <end position="102"/>
    </location>
</feature>
<dbReference type="EMBL" id="MU865914">
    <property type="protein sequence ID" value="KAK4455256.1"/>
    <property type="molecule type" value="Genomic_DNA"/>
</dbReference>
<keyword evidence="2" id="KW-1133">Transmembrane helix</keyword>
<organism evidence="4 5">
    <name type="scientific">Podospora aff. communis PSN243</name>
    <dbReference type="NCBI Taxonomy" id="3040156"/>
    <lineage>
        <taxon>Eukaryota</taxon>
        <taxon>Fungi</taxon>
        <taxon>Dikarya</taxon>
        <taxon>Ascomycota</taxon>
        <taxon>Pezizomycotina</taxon>
        <taxon>Sordariomycetes</taxon>
        <taxon>Sordariomycetidae</taxon>
        <taxon>Sordariales</taxon>
        <taxon>Podosporaceae</taxon>
        <taxon>Podospora</taxon>
    </lineage>
</organism>
<keyword evidence="5" id="KW-1185">Reference proteome</keyword>
<evidence type="ECO:0000256" key="2">
    <source>
        <dbReference type="SAM" id="Phobius"/>
    </source>
</evidence>
<reference evidence="4" key="2">
    <citation type="submission" date="2023-05" db="EMBL/GenBank/DDBJ databases">
        <authorList>
            <consortium name="Lawrence Berkeley National Laboratory"/>
            <person name="Steindorff A."/>
            <person name="Hensen N."/>
            <person name="Bonometti L."/>
            <person name="Westerberg I."/>
            <person name="Brannstrom I.O."/>
            <person name="Guillou S."/>
            <person name="Cros-Aarteil S."/>
            <person name="Calhoun S."/>
            <person name="Haridas S."/>
            <person name="Kuo A."/>
            <person name="Mondo S."/>
            <person name="Pangilinan J."/>
            <person name="Riley R."/>
            <person name="Labutti K."/>
            <person name="Andreopoulos B."/>
            <person name="Lipzen A."/>
            <person name="Chen C."/>
            <person name="Yanf M."/>
            <person name="Daum C."/>
            <person name="Ng V."/>
            <person name="Clum A."/>
            <person name="Ohm R."/>
            <person name="Martin F."/>
            <person name="Silar P."/>
            <person name="Natvig D."/>
            <person name="Lalanne C."/>
            <person name="Gautier V."/>
            <person name="Ament-Velasquez S.L."/>
            <person name="Kruys A."/>
            <person name="Hutchinson M.I."/>
            <person name="Powell A.J."/>
            <person name="Barry K."/>
            <person name="Miller A.N."/>
            <person name="Grigoriev I.V."/>
            <person name="Debuchy R."/>
            <person name="Gladieux P."/>
            <person name="Thoren M.H."/>
            <person name="Johannesson H."/>
        </authorList>
    </citation>
    <scope>NUCLEOTIDE SEQUENCE</scope>
    <source>
        <strain evidence="4">PSN243</strain>
    </source>
</reference>
<dbReference type="AlphaFoldDB" id="A0AAV9H857"/>
<dbReference type="InterPro" id="IPR056120">
    <property type="entry name" value="DUF7703"/>
</dbReference>